<dbReference type="AlphaFoldDB" id="A0A939FEQ4"/>
<name>A0A939FEQ4_9ACTN</name>
<dbReference type="Gene3D" id="3.40.50.720">
    <property type="entry name" value="NAD(P)-binding Rossmann-like Domain"/>
    <property type="match status" value="1"/>
</dbReference>
<dbReference type="Gene3D" id="3.90.1700.10">
    <property type="entry name" value="v583 domain like"/>
    <property type="match status" value="1"/>
</dbReference>
<evidence type="ECO:0000313" key="2">
    <source>
        <dbReference type="Proteomes" id="UP000664167"/>
    </source>
</evidence>
<dbReference type="InterPro" id="IPR009499">
    <property type="entry name" value="AllG-like"/>
</dbReference>
<dbReference type="Pfam" id="PF06545">
    <property type="entry name" value="AllG"/>
    <property type="match status" value="1"/>
</dbReference>
<dbReference type="EMBL" id="JAFLRJ010000573">
    <property type="protein sequence ID" value="MBO0517303.1"/>
    <property type="molecule type" value="Genomic_DNA"/>
</dbReference>
<comment type="caution">
    <text evidence="1">The sequence shown here is derived from an EMBL/GenBank/DDBJ whole genome shotgun (WGS) entry which is preliminary data.</text>
</comment>
<keyword evidence="2" id="KW-1185">Reference proteome</keyword>
<gene>
    <name evidence="1" type="ORF">J0695_36920</name>
</gene>
<dbReference type="Gene3D" id="1.10.10.660">
    <property type="entry name" value="conserved protein of unknown function from Enterococcus faecalis V583"/>
    <property type="match status" value="1"/>
</dbReference>
<dbReference type="Proteomes" id="UP000664167">
    <property type="component" value="Unassembled WGS sequence"/>
</dbReference>
<organism evidence="1 2">
    <name type="scientific">Streptomyces beijiangensis</name>
    <dbReference type="NCBI Taxonomy" id="163361"/>
    <lineage>
        <taxon>Bacteria</taxon>
        <taxon>Bacillati</taxon>
        <taxon>Actinomycetota</taxon>
        <taxon>Actinomycetes</taxon>
        <taxon>Kitasatosporales</taxon>
        <taxon>Streptomycetaceae</taxon>
        <taxon>Streptomyces</taxon>
    </lineage>
</organism>
<dbReference type="Gene3D" id="3.90.1710.10">
    <property type="entry name" value="Enterococcus faecalis V583 domain"/>
    <property type="match status" value="1"/>
</dbReference>
<reference evidence="1" key="1">
    <citation type="submission" date="2021-03" db="EMBL/GenBank/DDBJ databases">
        <title>Streptomyces poriferae sp. nov., a novel marine sponge-derived Actinobacteria species with anti-MRSA activity.</title>
        <authorList>
            <person name="Sandoval-Powers M."/>
            <person name="Kralova S."/>
            <person name="Nguyen G.-S."/>
            <person name="Fawwal D."/>
            <person name="Degnes K."/>
            <person name="Klinkenberg G."/>
            <person name="Sletta H."/>
            <person name="Wentzel A."/>
            <person name="Liles M.R."/>
        </authorList>
    </citation>
    <scope>NUCLEOTIDE SEQUENCE</scope>
    <source>
        <strain evidence="1">DSM 41794</strain>
    </source>
</reference>
<protein>
    <submittedName>
        <fullName evidence="1">DUF1116 domain-containing protein</fullName>
    </submittedName>
</protein>
<proteinExistence type="predicted"/>
<dbReference type="InterPro" id="IPR024033">
    <property type="entry name" value="OXTCase_su_AllG_h-dom"/>
</dbReference>
<accession>A0A939FEQ4</accession>
<sequence>MGLESFAAPPRAAGARVTSVDWRPPAEGDSELALKLARLTAHPLTEAANAEALRRILDVTPLWTDVVTAREALPVLAGPEKVLLHAGPPLAWEQMCGPMRAAVVGAVLLEGWAETPTAAEQLAASGAIAFAPCHDHDAVGPMAGIISPSMPLLVVEDAVSGRRAYSNLNEGGGRCLRYGALGEDVMDRLRWMGERLAPSLRAALRSLPEPVDLRAVTAQALQMGDECHSRNTAASALLLRALAPALARQEPLGGHEALDFLQENTYWFLNFSMAAAKLATSAGHGVAHSTVVTTFARNGVDVGIRVSGGGDTWHRAPAADVEGLYFPGYGPQDANPDIGDSAITEVYGLGGFALAAAPAIVGFVGGTPERALATSRRMAQITVGRHRELRLPGLDFEGSPVGIDLRAVADTGVEPVITTGIAHREPGIGQIGAGLTRAPMGCFTRALRAFPEPPAAEPPPR</sequence>
<evidence type="ECO:0000313" key="1">
    <source>
        <dbReference type="EMBL" id="MBO0517303.1"/>
    </source>
</evidence>